<dbReference type="PROSITE" id="PS50977">
    <property type="entry name" value="HTH_TETR_2"/>
    <property type="match status" value="1"/>
</dbReference>
<sequence length="236" mass="24949">MAAPDVSAAAVERADGSCSGERADAARNRARLLEAAHRLVVECGAEHMTMEAVAKEAGVGKGTLFRRFGDRDGLLCALLDEVEAEFHEAYLTGPPPLGPGAPAADRLTAFGCTLIARIAAAEDLGASLARRLRLRDRNASETGRAFHRHVAALLREAGVDADHDLLAHALLACTTFGTADCPGHEDDVSTERLQATWTDLVRRVTRPEGPTAAADAPTVRQPGRPGRSLRPAPPGR</sequence>
<dbReference type="Pfam" id="PF00440">
    <property type="entry name" value="TetR_N"/>
    <property type="match status" value="1"/>
</dbReference>
<feature type="DNA-binding region" description="H-T-H motif" evidence="2">
    <location>
        <begin position="49"/>
        <end position="68"/>
    </location>
</feature>
<gene>
    <name evidence="5" type="ORF">PV517_12895</name>
</gene>
<evidence type="ECO:0000259" key="4">
    <source>
        <dbReference type="PROSITE" id="PS50977"/>
    </source>
</evidence>
<dbReference type="Proteomes" id="UP001271723">
    <property type="component" value="Unassembled WGS sequence"/>
</dbReference>
<evidence type="ECO:0000256" key="1">
    <source>
        <dbReference type="ARBA" id="ARBA00023125"/>
    </source>
</evidence>
<dbReference type="InterPro" id="IPR009057">
    <property type="entry name" value="Homeodomain-like_sf"/>
</dbReference>
<comment type="caution">
    <text evidence="5">The sequence shown here is derived from an EMBL/GenBank/DDBJ whole genome shotgun (WGS) entry which is preliminary data.</text>
</comment>
<organism evidence="5 6">
    <name type="scientific">Streptomyces griseiscabiei</name>
    <dbReference type="NCBI Taxonomy" id="2993540"/>
    <lineage>
        <taxon>Bacteria</taxon>
        <taxon>Bacillati</taxon>
        <taxon>Actinomycetota</taxon>
        <taxon>Actinomycetes</taxon>
        <taxon>Kitasatosporales</taxon>
        <taxon>Streptomycetaceae</taxon>
        <taxon>Streptomyces</taxon>
    </lineage>
</organism>
<evidence type="ECO:0000313" key="6">
    <source>
        <dbReference type="Proteomes" id="UP001271723"/>
    </source>
</evidence>
<evidence type="ECO:0000256" key="3">
    <source>
        <dbReference type="SAM" id="MobiDB-lite"/>
    </source>
</evidence>
<evidence type="ECO:0000313" key="5">
    <source>
        <dbReference type="EMBL" id="MDX2909592.1"/>
    </source>
</evidence>
<dbReference type="EMBL" id="JARAVY010000004">
    <property type="protein sequence ID" value="MDX2909592.1"/>
    <property type="molecule type" value="Genomic_DNA"/>
</dbReference>
<dbReference type="PANTHER" id="PTHR30055">
    <property type="entry name" value="HTH-TYPE TRANSCRIPTIONAL REGULATOR RUTR"/>
    <property type="match status" value="1"/>
</dbReference>
<name>A0ABU4L1I6_9ACTN</name>
<evidence type="ECO:0000256" key="2">
    <source>
        <dbReference type="PROSITE-ProRule" id="PRU00335"/>
    </source>
</evidence>
<dbReference type="PRINTS" id="PR00455">
    <property type="entry name" value="HTHTETR"/>
</dbReference>
<feature type="domain" description="HTH tetR-type" evidence="4">
    <location>
        <begin position="26"/>
        <end position="86"/>
    </location>
</feature>
<dbReference type="InterPro" id="IPR050109">
    <property type="entry name" value="HTH-type_TetR-like_transc_reg"/>
</dbReference>
<dbReference type="Gene3D" id="1.10.357.10">
    <property type="entry name" value="Tetracycline Repressor, domain 2"/>
    <property type="match status" value="1"/>
</dbReference>
<dbReference type="PANTHER" id="PTHR30055:SF209">
    <property type="entry name" value="POSSIBLE TRANSCRIPTIONAL REGULATORY PROTEIN (PROBABLY TETR-FAMILY)"/>
    <property type="match status" value="1"/>
</dbReference>
<dbReference type="RefSeq" id="WP_086763038.1">
    <property type="nucleotide sequence ID" value="NZ_JAGJBZ010000002.1"/>
</dbReference>
<keyword evidence="1 2" id="KW-0238">DNA-binding</keyword>
<keyword evidence="6" id="KW-1185">Reference proteome</keyword>
<protein>
    <submittedName>
        <fullName evidence="5">TetR/AcrR family transcriptional regulator</fullName>
    </submittedName>
</protein>
<proteinExistence type="predicted"/>
<accession>A0ABU4L1I6</accession>
<feature type="region of interest" description="Disordered" evidence="3">
    <location>
        <begin position="202"/>
        <end position="236"/>
    </location>
</feature>
<dbReference type="InterPro" id="IPR001647">
    <property type="entry name" value="HTH_TetR"/>
</dbReference>
<dbReference type="SUPFAM" id="SSF46689">
    <property type="entry name" value="Homeodomain-like"/>
    <property type="match status" value="1"/>
</dbReference>
<reference evidence="5 6" key="1">
    <citation type="journal article" date="2023" name="Microb. Genom.">
        <title>Mesoterricola silvestris gen. nov., sp. nov., Mesoterricola sediminis sp. nov., Geothrix oryzae sp. nov., Geothrix edaphica sp. nov., Geothrix rubra sp. nov., and Geothrix limicola sp. nov., six novel members of Acidobacteriota isolated from soils.</title>
        <authorList>
            <person name="Weisberg A.J."/>
            <person name="Pearce E."/>
            <person name="Kramer C.G."/>
            <person name="Chang J.H."/>
            <person name="Clarke C.R."/>
        </authorList>
    </citation>
    <scope>NUCLEOTIDE SEQUENCE [LARGE SCALE GENOMIC DNA]</scope>
    <source>
        <strain evidence="5 6">NRRL_B-2795</strain>
    </source>
</reference>